<accession>A0A0L8C5R3</accession>
<dbReference type="RefSeq" id="WP_053247063.1">
    <property type="nucleotide sequence ID" value="NZ_LGAP01000001.1"/>
</dbReference>
<evidence type="ECO:0000313" key="2">
    <source>
        <dbReference type="Proteomes" id="UP000037425"/>
    </source>
</evidence>
<dbReference type="Proteomes" id="UP000037425">
    <property type="component" value="Unassembled WGS sequence"/>
</dbReference>
<organism evidence="1 2">
    <name type="scientific">Ensifer adhaerens</name>
    <name type="common">Sinorhizobium morelense</name>
    <dbReference type="NCBI Taxonomy" id="106592"/>
    <lineage>
        <taxon>Bacteria</taxon>
        <taxon>Pseudomonadati</taxon>
        <taxon>Pseudomonadota</taxon>
        <taxon>Alphaproteobacteria</taxon>
        <taxon>Hyphomicrobiales</taxon>
        <taxon>Rhizobiaceae</taxon>
        <taxon>Sinorhizobium/Ensifer group</taxon>
        <taxon>Ensifer</taxon>
    </lineage>
</organism>
<sequence>MKSADEIAIDILSWLAGEPDLLSRFLALTGTDPSSLRNAIGEPGFMGGLVAFLMDHEPTLIAFCEATGTAPRDVVRAHEKLSGAADLQDS</sequence>
<evidence type="ECO:0008006" key="3">
    <source>
        <dbReference type="Google" id="ProtNLM"/>
    </source>
</evidence>
<protein>
    <recommendedName>
        <fullName evidence="3">DUF3572 family protein</fullName>
    </recommendedName>
</protein>
<proteinExistence type="predicted"/>
<dbReference type="AlphaFoldDB" id="A0A0L8C5R3"/>
<dbReference type="Pfam" id="PF12096">
    <property type="entry name" value="DUF3572"/>
    <property type="match status" value="1"/>
</dbReference>
<dbReference type="InterPro" id="IPR021955">
    <property type="entry name" value="DUF3572"/>
</dbReference>
<evidence type="ECO:0000313" key="1">
    <source>
        <dbReference type="EMBL" id="KOF22246.1"/>
    </source>
</evidence>
<comment type="caution">
    <text evidence="1">The sequence shown here is derived from an EMBL/GenBank/DDBJ whole genome shotgun (WGS) entry which is preliminary data.</text>
</comment>
<dbReference type="PATRIC" id="fig|106592.7.peg.312"/>
<dbReference type="EMBL" id="LGAP01000001">
    <property type="protein sequence ID" value="KOF22246.1"/>
    <property type="molecule type" value="Genomic_DNA"/>
</dbReference>
<reference evidence="2" key="1">
    <citation type="submission" date="2015-07" db="EMBL/GenBank/DDBJ databases">
        <title>Whole genome sequence of an Ensifer adhaerens strain isolated from a cave pool in the Wind Cave National Park.</title>
        <authorList>
            <person name="Eng W.W.H."/>
            <person name="Gan H.M."/>
            <person name="Barton H.A."/>
            <person name="Savka M.A."/>
        </authorList>
    </citation>
    <scope>NUCLEOTIDE SEQUENCE [LARGE SCALE GENOMIC DNA]</scope>
    <source>
        <strain evidence="2">SD006</strain>
    </source>
</reference>
<gene>
    <name evidence="1" type="ORF">AC244_01455</name>
</gene>
<dbReference type="OrthoDB" id="7356934at2"/>
<name>A0A0L8C5R3_ENSAD</name>